<name>A0A5P8PHX9_9CAUD</name>
<sequence>MITYSEAGKYERCNSCLGKATSRLSFEMNNHSTTIRLCTTCLYELDEKTRMEISE</sequence>
<accession>A0A5P8PHX9</accession>
<dbReference type="RefSeq" id="YP_010644353.1">
    <property type="nucleotide sequence ID" value="NC_070624.1"/>
</dbReference>
<evidence type="ECO:0000313" key="2">
    <source>
        <dbReference type="Proteomes" id="UP000325623"/>
    </source>
</evidence>
<dbReference type="EMBL" id="MN176219">
    <property type="protein sequence ID" value="QFR56255.1"/>
    <property type="molecule type" value="Genomic_DNA"/>
</dbReference>
<organism evidence="1 2">
    <name type="scientific">Bacillus phage 000TH010</name>
    <dbReference type="NCBI Taxonomy" id="2601652"/>
    <lineage>
        <taxon>Viruses</taxon>
        <taxon>Duplodnaviria</taxon>
        <taxon>Heunggongvirae</taxon>
        <taxon>Uroviricota</taxon>
        <taxon>Caudoviricetes</taxon>
        <taxon>Trautnerviridae</taxon>
        <taxon>Polsinellivirinae</taxon>
        <taxon>Rivavirus</taxon>
        <taxon>Rivavirus rv000TH010</taxon>
    </lineage>
</organism>
<reference evidence="1 2" key="1">
    <citation type="submission" date="2019-07" db="EMBL/GenBank/DDBJ databases">
        <authorList>
            <person name="Tomko B.E."/>
            <person name="Krukonis G.P."/>
            <person name="Delesalle V.A."/>
        </authorList>
    </citation>
    <scope>NUCLEOTIDE SEQUENCE [LARGE SCALE GENOMIC DNA]</scope>
</reference>
<evidence type="ECO:0000313" key="1">
    <source>
        <dbReference type="EMBL" id="QFR56255.1"/>
    </source>
</evidence>
<protein>
    <submittedName>
        <fullName evidence="1">Uncharacterized protein</fullName>
    </submittedName>
</protein>
<proteinExistence type="predicted"/>
<dbReference type="KEGG" id="vg:77850577"/>
<dbReference type="GeneID" id="77850577"/>
<dbReference type="Proteomes" id="UP000325623">
    <property type="component" value="Segment"/>
</dbReference>
<gene>
    <name evidence="1" type="primary">42</name>
    <name evidence="1" type="ORF">000TH010_42</name>
</gene>
<keyword evidence="2" id="KW-1185">Reference proteome</keyword>